<dbReference type="STRING" id="682795.AciX8_2730"/>
<dbReference type="PANTHER" id="PTHR30168">
    <property type="entry name" value="PUTATIVE MEMBRANE PROTEIN YPFJ"/>
    <property type="match status" value="1"/>
</dbReference>
<dbReference type="InterPro" id="IPR007343">
    <property type="entry name" value="Uncharacterised_pept_Zn_put"/>
</dbReference>
<sequence length="300" mass="31545">MEWTPGGMSSDIEDRRDDSGGGGGGGGFGFGGGGGGIGIVGFLILLVISLVTGRNFLGSFLHGGGGGMPPTQQMQPTQSVAPQTREAGDRDAHLISFVLDDVQKTWTGIFQKEGKPYRHAKLVLFRGPTYSGCGTAKAATGPFYCPADEKVYIDLGFWNDLKRFGGSTAEFAQSYVIAHELGHHIQKLLGTEAKVQRLTQQEPSQRGHLSVDTELQADCYAGVWAHSAQQRGIVQNGDIAAALSAAAAVGDDHLQKMSGRAVSPESWTHGSSAQREKWFNAGLSSGDPASCNTFGGGASE</sequence>
<dbReference type="RefSeq" id="WP_014265918.1">
    <property type="nucleotide sequence ID" value="NC_016631.1"/>
</dbReference>
<dbReference type="EMBL" id="CP003130">
    <property type="protein sequence ID" value="AEU37040.1"/>
    <property type="molecule type" value="Genomic_DNA"/>
</dbReference>
<evidence type="ECO:0000313" key="8">
    <source>
        <dbReference type="Proteomes" id="UP000007113"/>
    </source>
</evidence>
<feature type="transmembrane region" description="Helical" evidence="6">
    <location>
        <begin position="28"/>
        <end position="51"/>
    </location>
</feature>
<evidence type="ECO:0000256" key="3">
    <source>
        <dbReference type="ARBA" id="ARBA00022989"/>
    </source>
</evidence>
<evidence type="ECO:0000256" key="1">
    <source>
        <dbReference type="ARBA" id="ARBA00004167"/>
    </source>
</evidence>
<dbReference type="KEGG" id="gma:AciX8_2730"/>
<evidence type="ECO:0000256" key="5">
    <source>
        <dbReference type="SAM" id="MobiDB-lite"/>
    </source>
</evidence>
<organism evidence="7 8">
    <name type="scientific">Granulicella mallensis (strain ATCC BAA-1857 / DSM 23137 / MP5ACTX8)</name>
    <dbReference type="NCBI Taxonomy" id="682795"/>
    <lineage>
        <taxon>Bacteria</taxon>
        <taxon>Pseudomonadati</taxon>
        <taxon>Acidobacteriota</taxon>
        <taxon>Terriglobia</taxon>
        <taxon>Terriglobales</taxon>
        <taxon>Acidobacteriaceae</taxon>
        <taxon>Granulicella</taxon>
    </lineage>
</organism>
<dbReference type="eggNOG" id="COG2321">
    <property type="taxonomic scope" value="Bacteria"/>
</dbReference>
<feature type="region of interest" description="Disordered" evidence="5">
    <location>
        <begin position="281"/>
        <end position="300"/>
    </location>
</feature>
<reference evidence="7 8" key="1">
    <citation type="submission" date="2011-11" db="EMBL/GenBank/DDBJ databases">
        <title>Complete sequence of Granulicella mallensis MP5ACTX8.</title>
        <authorList>
            <consortium name="US DOE Joint Genome Institute"/>
            <person name="Lucas S."/>
            <person name="Copeland A."/>
            <person name="Lapidus A."/>
            <person name="Cheng J.-F."/>
            <person name="Goodwin L."/>
            <person name="Pitluck S."/>
            <person name="Peters L."/>
            <person name="Lu M."/>
            <person name="Detter J.C."/>
            <person name="Han C."/>
            <person name="Tapia R."/>
            <person name="Land M."/>
            <person name="Hauser L."/>
            <person name="Kyrpides N."/>
            <person name="Ivanova N."/>
            <person name="Mikhailova N."/>
            <person name="Pagani I."/>
            <person name="Rawat S."/>
            <person name="Mannisto M."/>
            <person name="Haggblom M."/>
            <person name="Woyke T."/>
        </authorList>
    </citation>
    <scope>NUCLEOTIDE SEQUENCE [LARGE SCALE GENOMIC DNA]</scope>
    <source>
        <strain evidence="8">ATCC BAA-1857 / DSM 23137 / MP5ACTX8</strain>
    </source>
</reference>
<keyword evidence="2 6" id="KW-0812">Transmembrane</keyword>
<keyword evidence="4 6" id="KW-0472">Membrane</keyword>
<accession>G8P1Y8</accession>
<evidence type="ECO:0008006" key="9">
    <source>
        <dbReference type="Google" id="ProtNLM"/>
    </source>
</evidence>
<comment type="subcellular location">
    <subcellularLocation>
        <location evidence="1">Membrane</location>
        <topology evidence="1">Single-pass membrane protein</topology>
    </subcellularLocation>
</comment>
<evidence type="ECO:0000256" key="2">
    <source>
        <dbReference type="ARBA" id="ARBA00022692"/>
    </source>
</evidence>
<dbReference type="HOGENOM" id="CLU_059329_0_0_0"/>
<dbReference type="PANTHER" id="PTHR30168:SF0">
    <property type="entry name" value="INNER MEMBRANE PROTEIN"/>
    <property type="match status" value="1"/>
</dbReference>
<gene>
    <name evidence="7" type="ordered locus">AciX8_2730</name>
</gene>
<dbReference type="Proteomes" id="UP000007113">
    <property type="component" value="Chromosome"/>
</dbReference>
<keyword evidence="8" id="KW-1185">Reference proteome</keyword>
<dbReference type="OrthoDB" id="9774900at2"/>
<dbReference type="Pfam" id="PF04228">
    <property type="entry name" value="Zn_peptidase"/>
    <property type="match status" value="1"/>
</dbReference>
<dbReference type="AlphaFoldDB" id="G8P1Y8"/>
<name>G8P1Y8_GRAMM</name>
<protein>
    <recommendedName>
        <fullName evidence="9">Metalloprotease</fullName>
    </recommendedName>
</protein>
<evidence type="ECO:0000256" key="6">
    <source>
        <dbReference type="SAM" id="Phobius"/>
    </source>
</evidence>
<dbReference type="GO" id="GO:0016020">
    <property type="term" value="C:membrane"/>
    <property type="evidence" value="ECO:0007669"/>
    <property type="project" value="UniProtKB-SubCell"/>
</dbReference>
<proteinExistence type="predicted"/>
<feature type="region of interest" description="Disordered" evidence="5">
    <location>
        <begin position="1"/>
        <end position="27"/>
    </location>
</feature>
<evidence type="ECO:0000256" key="4">
    <source>
        <dbReference type="ARBA" id="ARBA00023136"/>
    </source>
</evidence>
<evidence type="ECO:0000313" key="7">
    <source>
        <dbReference type="EMBL" id="AEU37040.1"/>
    </source>
</evidence>
<keyword evidence="3 6" id="KW-1133">Transmembrane helix</keyword>